<accession>A0ABR0EPM7</accession>
<evidence type="ECO:0000313" key="2">
    <source>
        <dbReference type="EMBL" id="KAK4503472.1"/>
    </source>
</evidence>
<protein>
    <recommendedName>
        <fullName evidence="1">Heterokaryon incompatibility domain-containing protein</fullName>
    </recommendedName>
</protein>
<comment type="caution">
    <text evidence="2">The sequence shown here is derived from an EMBL/GenBank/DDBJ whole genome shotgun (WGS) entry which is preliminary data.</text>
</comment>
<dbReference type="InterPro" id="IPR010730">
    <property type="entry name" value="HET"/>
</dbReference>
<dbReference type="InterPro" id="IPR052895">
    <property type="entry name" value="HetReg/Transcr_Mod"/>
</dbReference>
<dbReference type="PANTHER" id="PTHR24148:SF64">
    <property type="entry name" value="HETEROKARYON INCOMPATIBILITY DOMAIN-CONTAINING PROTEIN"/>
    <property type="match status" value="1"/>
</dbReference>
<organism evidence="2 3">
    <name type="scientific">Zasmidium cellare</name>
    <name type="common">Wine cellar mold</name>
    <name type="synonym">Racodium cellare</name>
    <dbReference type="NCBI Taxonomy" id="395010"/>
    <lineage>
        <taxon>Eukaryota</taxon>
        <taxon>Fungi</taxon>
        <taxon>Dikarya</taxon>
        <taxon>Ascomycota</taxon>
        <taxon>Pezizomycotina</taxon>
        <taxon>Dothideomycetes</taxon>
        <taxon>Dothideomycetidae</taxon>
        <taxon>Mycosphaerellales</taxon>
        <taxon>Mycosphaerellaceae</taxon>
        <taxon>Zasmidium</taxon>
    </lineage>
</organism>
<keyword evidence="3" id="KW-1185">Reference proteome</keyword>
<evidence type="ECO:0000259" key="1">
    <source>
        <dbReference type="Pfam" id="PF06985"/>
    </source>
</evidence>
<proteinExistence type="predicted"/>
<feature type="domain" description="Heterokaryon incompatibility" evidence="1">
    <location>
        <begin position="65"/>
        <end position="232"/>
    </location>
</feature>
<dbReference type="Pfam" id="PF06985">
    <property type="entry name" value="HET"/>
    <property type="match status" value="1"/>
</dbReference>
<name>A0ABR0EPM7_ZASCE</name>
<gene>
    <name evidence="2" type="ORF">PRZ48_004387</name>
</gene>
<dbReference type="EMBL" id="JAXOVC010000003">
    <property type="protein sequence ID" value="KAK4503472.1"/>
    <property type="molecule type" value="Genomic_DNA"/>
</dbReference>
<evidence type="ECO:0000313" key="3">
    <source>
        <dbReference type="Proteomes" id="UP001305779"/>
    </source>
</evidence>
<sequence>MDSMPGDAPEQCGQNGDQCPPPLVYTALSDASKYVRLLWPRSMKSNDILPAFDMTEHSIDDLPAYAAISYVWGTSTARHKIVVEGSYMEINRNALSALKQARTFDHRLVEDGEPSVALWMDTICINQQDLHEKALQVEMMAEIYGRATSVYSCVGPHEDESDLLPEVFDALRDVYSYNHAIRRGKDFDDDFDYSIAVEWLLSQEEEYLSTICGAFARFAHRPYWSRMWIVQELYMGEDCIVMCGNDTSTLSDLQLFEGAFEGLLEAELPDDWRFTVEAEFAHMSEGFMSSAIQSDRWTQMGLGFSLRRFKDFKCRDSRDRIYALNSMIQWGEGQSRLRPDYAISTFDVLLRSLEHVKLSEDESSTRRSAESLCEKVSFDVMEALEIDASHPQMRAAVADLQRRSRPIQSSAASEGPTLLRECSYAFSMISGGPNDRLTVSFHQASHEHEREASELLDYLNTIENDSSALGGIFKERIPQRLFVGPAVAGLVCNAAKKGDCLYPLGVSQALYQRTSQLYIVLRRQNEPTQCSCSIVGQAMIFASYQPDVNFPTWSELEESEFRLTPRVPIFEIALTAADVVVLIGQDFTIRSAPAPSSSPWPMIIPPKYTSPQEKVISLERFARLATAVTFSPGCGARLLDSPNATKTQELSSILIATDFAQATRALTSRVENTAFLISQTNTGLAFMEESVPVRFFAGPFYRDSKGPCVVHGSPRQLTSRHVFERDVQKLAARYVECTCGD</sequence>
<reference evidence="2 3" key="1">
    <citation type="journal article" date="2023" name="G3 (Bethesda)">
        <title>A chromosome-level genome assembly of Zasmidium syzygii isolated from banana leaves.</title>
        <authorList>
            <person name="van Westerhoven A.C."/>
            <person name="Mehrabi R."/>
            <person name="Talebi R."/>
            <person name="Steentjes M.B.F."/>
            <person name="Corcolon B."/>
            <person name="Chong P.A."/>
            <person name="Kema G.H.J."/>
            <person name="Seidl M.F."/>
        </authorList>
    </citation>
    <scope>NUCLEOTIDE SEQUENCE [LARGE SCALE GENOMIC DNA]</scope>
    <source>
        <strain evidence="2 3">P124</strain>
    </source>
</reference>
<dbReference type="Proteomes" id="UP001305779">
    <property type="component" value="Unassembled WGS sequence"/>
</dbReference>
<dbReference type="PANTHER" id="PTHR24148">
    <property type="entry name" value="ANKYRIN REPEAT DOMAIN-CONTAINING PROTEIN 39 HOMOLOG-RELATED"/>
    <property type="match status" value="1"/>
</dbReference>